<feature type="domain" description="AB hydrolase-1" evidence="2">
    <location>
        <begin position="29"/>
        <end position="269"/>
    </location>
</feature>
<dbReference type="PRINTS" id="PR00111">
    <property type="entry name" value="ABHYDROLASE"/>
</dbReference>
<dbReference type="InterPro" id="IPR000073">
    <property type="entry name" value="AB_hydrolase_1"/>
</dbReference>
<evidence type="ECO:0000313" key="3">
    <source>
        <dbReference type="EMBL" id="AMK59593.1"/>
    </source>
</evidence>
<dbReference type="Pfam" id="PF12697">
    <property type="entry name" value="Abhydrolase_6"/>
    <property type="match status" value="1"/>
</dbReference>
<dbReference type="EMBL" id="KU144996">
    <property type="protein sequence ID" value="AMK59593.1"/>
    <property type="molecule type" value="Genomic_DNA"/>
</dbReference>
<protein>
    <submittedName>
        <fullName evidence="3">Alpha/beta hydrolase fold protein</fullName>
    </submittedName>
</protein>
<dbReference type="PANTHER" id="PTHR43798:SF31">
    <property type="entry name" value="AB HYDROLASE SUPERFAMILY PROTEIN YCLE"/>
    <property type="match status" value="1"/>
</dbReference>
<organism evidence="3">
    <name type="scientific">uncultured bacterium UPO76</name>
    <dbReference type="NCBI Taxonomy" id="1776993"/>
    <lineage>
        <taxon>Bacteria</taxon>
        <taxon>environmental samples</taxon>
    </lineage>
</organism>
<proteinExistence type="predicted"/>
<keyword evidence="1 3" id="KW-0378">Hydrolase</keyword>
<dbReference type="GO" id="GO:0016787">
    <property type="term" value="F:hydrolase activity"/>
    <property type="evidence" value="ECO:0007669"/>
    <property type="project" value="UniProtKB-KW"/>
</dbReference>
<reference evidence="3" key="1">
    <citation type="journal article" date="2016" name="Appl. Environ. Microbiol.">
        <title>Functional Metagenomics of a Biostimulated Petroleum-Contaminated Soil Reveals an Extraordinary Diversity of Extradiol Dioxygenases.</title>
        <authorList>
            <person name="Terron-Gonzalez L."/>
            <person name="Martin-Cabello G."/>
            <person name="Ferrer M."/>
            <person name="Santero E."/>
        </authorList>
    </citation>
    <scope>NUCLEOTIDE SEQUENCE</scope>
</reference>
<evidence type="ECO:0000256" key="1">
    <source>
        <dbReference type="ARBA" id="ARBA00022801"/>
    </source>
</evidence>
<dbReference type="Gene3D" id="3.40.50.1820">
    <property type="entry name" value="alpha/beta hydrolase"/>
    <property type="match status" value="1"/>
</dbReference>
<dbReference type="InterPro" id="IPR029058">
    <property type="entry name" value="AB_hydrolase_fold"/>
</dbReference>
<dbReference type="SUPFAM" id="SSF53474">
    <property type="entry name" value="alpha/beta-Hydrolases"/>
    <property type="match status" value="1"/>
</dbReference>
<evidence type="ECO:0000259" key="2">
    <source>
        <dbReference type="Pfam" id="PF12697"/>
    </source>
</evidence>
<sequence>MSAITTEDVKVGEHRFRLSRSGDPSKEAVLWLHGSGPGATALSNWEGVLEALAGDFYNLAPDVIGFGDSSHPDPPPQGINAFTELRVKTLLGLLDVLGLQRVHLVGNSMGGIISLRLVSEAPERVGRIVLMGTGGAPIPPTPDLIQLISFYGAPTTDAMTKLITCFVYDPAFFGNELRKIAEARMPRALREDVRRSHVATFSPGPPLAFPPEMLAQIPHPTLVMHGREDRIISVAASHYFSTHLPNAQLHVFPKTGHWAQIEHPRRFANLSRAFLRGDL</sequence>
<name>A0A140DZY1_9BACT</name>
<dbReference type="InterPro" id="IPR050266">
    <property type="entry name" value="AB_hydrolase_sf"/>
</dbReference>
<dbReference type="AlphaFoldDB" id="A0A140DZY1"/>
<dbReference type="PANTHER" id="PTHR43798">
    <property type="entry name" value="MONOACYLGLYCEROL LIPASE"/>
    <property type="match status" value="1"/>
</dbReference>
<dbReference type="GO" id="GO:0016020">
    <property type="term" value="C:membrane"/>
    <property type="evidence" value="ECO:0007669"/>
    <property type="project" value="TreeGrafter"/>
</dbReference>
<accession>A0A140DZY1</accession>